<protein>
    <submittedName>
        <fullName evidence="1">Uncharacterized protein</fullName>
    </submittedName>
</protein>
<dbReference type="AlphaFoldDB" id="A0AAQ3L623"/>
<keyword evidence="2" id="KW-1185">Reference proteome</keyword>
<sequence length="101" mass="10824">MADMGSRQSSLMASSGYVMRDSVVSIVLSILIVALRPIQFGFTGRCSSPTQDDIIADLSLSLSEGVQDVLDQVTSSHGSSKDLKFPSSRDGSQTFEIYITS</sequence>
<gene>
    <name evidence="1" type="ORF">Cni_G26405</name>
</gene>
<dbReference type="EMBL" id="CP136897">
    <property type="protein sequence ID" value="WOL17612.1"/>
    <property type="molecule type" value="Genomic_DNA"/>
</dbReference>
<evidence type="ECO:0000313" key="1">
    <source>
        <dbReference type="EMBL" id="WOL17612.1"/>
    </source>
</evidence>
<name>A0AAQ3L623_9LILI</name>
<accession>A0AAQ3L623</accession>
<reference evidence="1 2" key="1">
    <citation type="submission" date="2023-10" db="EMBL/GenBank/DDBJ databases">
        <title>Chromosome-scale genome assembly provides insights into flower coloration mechanisms of Canna indica.</title>
        <authorList>
            <person name="Li C."/>
        </authorList>
    </citation>
    <scope>NUCLEOTIDE SEQUENCE [LARGE SCALE GENOMIC DNA]</scope>
    <source>
        <tissue evidence="1">Flower</tissue>
    </source>
</reference>
<dbReference type="Proteomes" id="UP001327560">
    <property type="component" value="Chromosome 8"/>
</dbReference>
<proteinExistence type="predicted"/>
<evidence type="ECO:0000313" key="2">
    <source>
        <dbReference type="Proteomes" id="UP001327560"/>
    </source>
</evidence>
<organism evidence="1 2">
    <name type="scientific">Canna indica</name>
    <name type="common">Indian-shot</name>
    <dbReference type="NCBI Taxonomy" id="4628"/>
    <lineage>
        <taxon>Eukaryota</taxon>
        <taxon>Viridiplantae</taxon>
        <taxon>Streptophyta</taxon>
        <taxon>Embryophyta</taxon>
        <taxon>Tracheophyta</taxon>
        <taxon>Spermatophyta</taxon>
        <taxon>Magnoliopsida</taxon>
        <taxon>Liliopsida</taxon>
        <taxon>Zingiberales</taxon>
        <taxon>Cannaceae</taxon>
        <taxon>Canna</taxon>
    </lineage>
</organism>